<dbReference type="Pfam" id="PF07411">
    <property type="entry name" value="DUF1508"/>
    <property type="match status" value="2"/>
</dbReference>
<dbReference type="Proteomes" id="UP000190198">
    <property type="component" value="Unassembled WGS sequence"/>
</dbReference>
<reference evidence="3 4" key="1">
    <citation type="submission" date="2016-11" db="EMBL/GenBank/DDBJ databases">
        <title>Mixed transmission modes and dynamic genome evolution in an obligate animal-bacterial symbiosis.</title>
        <authorList>
            <person name="Russell S.L."/>
            <person name="Corbett-Detig R.B."/>
            <person name="Cavanaugh C.M."/>
        </authorList>
    </citation>
    <scope>NUCLEOTIDE SEQUENCE [LARGE SCALE GENOMIC DNA]</scope>
    <source>
        <strain evidence="3">Sp-SM6</strain>
    </source>
</reference>
<proteinExistence type="inferred from homology"/>
<organism evidence="3 4">
    <name type="scientific">Solemya elarraichensis gill symbiont</name>
    <dbReference type="NCBI Taxonomy" id="1918949"/>
    <lineage>
        <taxon>Bacteria</taxon>
        <taxon>Pseudomonadati</taxon>
        <taxon>Pseudomonadota</taxon>
        <taxon>Gammaproteobacteria</taxon>
        <taxon>sulfur-oxidizing symbionts</taxon>
    </lineage>
</organism>
<keyword evidence="4" id="KW-1185">Reference proteome</keyword>
<protein>
    <recommendedName>
        <fullName evidence="2">DUF1508 domain-containing protein</fullName>
    </recommendedName>
</protein>
<evidence type="ECO:0000313" key="4">
    <source>
        <dbReference type="Proteomes" id="UP000190198"/>
    </source>
</evidence>
<gene>
    <name evidence="3" type="ORF">BOW52_08825</name>
</gene>
<evidence type="ECO:0000313" key="3">
    <source>
        <dbReference type="EMBL" id="OOZ38300.1"/>
    </source>
</evidence>
<dbReference type="InterPro" id="IPR051141">
    <property type="entry name" value="UPF0339_domain"/>
</dbReference>
<accession>A0A1T2KZU9</accession>
<name>A0A1T2KZU9_9GAMM</name>
<feature type="domain" description="DUF1508" evidence="2">
    <location>
        <begin position="67"/>
        <end position="107"/>
    </location>
</feature>
<evidence type="ECO:0000256" key="1">
    <source>
        <dbReference type="ARBA" id="ARBA00007576"/>
    </source>
</evidence>
<dbReference type="SUPFAM" id="SSF160113">
    <property type="entry name" value="YegP-like"/>
    <property type="match status" value="2"/>
</dbReference>
<dbReference type="OrthoDB" id="9802792at2"/>
<comment type="similarity">
    <text evidence="1">Belongs to the UPF0339 family. Duplicated subfamily.</text>
</comment>
<dbReference type="PANTHER" id="PTHR40606:SF1">
    <property type="entry name" value="UPF0339 PROTEIN YEGP"/>
    <property type="match status" value="1"/>
</dbReference>
<dbReference type="InterPro" id="IPR036913">
    <property type="entry name" value="YegP-like_sf"/>
</dbReference>
<dbReference type="Gene3D" id="2.30.29.80">
    <property type="match status" value="1"/>
</dbReference>
<sequence length="110" mass="12023">MAGKFEIYKDRKGEFRFRLKASNGQIILASQGYKTKQSCKAGIASVMKNALSEKNFEKKASKRGCSFTMISRNKQAIGTSQTYKSEASRNNGIASVGRNATDATIVDTTV</sequence>
<dbReference type="AlphaFoldDB" id="A0A1T2KZU9"/>
<comment type="caution">
    <text evidence="3">The sequence shown here is derived from an EMBL/GenBank/DDBJ whole genome shotgun (WGS) entry which is preliminary data.</text>
</comment>
<evidence type="ECO:0000259" key="2">
    <source>
        <dbReference type="Pfam" id="PF07411"/>
    </source>
</evidence>
<dbReference type="PANTHER" id="PTHR40606">
    <property type="match status" value="1"/>
</dbReference>
<feature type="domain" description="DUF1508" evidence="2">
    <location>
        <begin position="10"/>
        <end position="56"/>
    </location>
</feature>
<dbReference type="EMBL" id="MPRK01000193">
    <property type="protein sequence ID" value="OOZ38300.1"/>
    <property type="molecule type" value="Genomic_DNA"/>
</dbReference>
<dbReference type="InterPro" id="IPR010879">
    <property type="entry name" value="DUF1508"/>
</dbReference>
<dbReference type="RefSeq" id="WP_078477402.1">
    <property type="nucleotide sequence ID" value="NZ_MPRK01000193.1"/>
</dbReference>